<dbReference type="InterPro" id="IPR020084">
    <property type="entry name" value="NUDIX_hydrolase_CS"/>
</dbReference>
<dbReference type="PANTHER" id="PTHR10885:SF0">
    <property type="entry name" value="ISOPENTENYL-DIPHOSPHATE DELTA-ISOMERASE"/>
    <property type="match status" value="1"/>
</dbReference>
<organism evidence="3 4">
    <name type="scientific">Parabacteroides chinchillae</name>
    <dbReference type="NCBI Taxonomy" id="871327"/>
    <lineage>
        <taxon>Bacteria</taxon>
        <taxon>Pseudomonadati</taxon>
        <taxon>Bacteroidota</taxon>
        <taxon>Bacteroidia</taxon>
        <taxon>Bacteroidales</taxon>
        <taxon>Tannerellaceae</taxon>
        <taxon>Parabacteroides</taxon>
    </lineage>
</organism>
<dbReference type="Gene3D" id="3.90.79.10">
    <property type="entry name" value="Nucleoside Triphosphate Pyrophosphohydrolase"/>
    <property type="match status" value="1"/>
</dbReference>
<gene>
    <name evidence="3" type="ORF">SAMN05444001_10150</name>
</gene>
<dbReference type="SUPFAM" id="SSF55811">
    <property type="entry name" value="Nudix"/>
    <property type="match status" value="1"/>
</dbReference>
<evidence type="ECO:0000256" key="1">
    <source>
        <dbReference type="ARBA" id="ARBA00022801"/>
    </source>
</evidence>
<proteinExistence type="predicted"/>
<keyword evidence="4" id="KW-1185">Reference proteome</keyword>
<dbReference type="InterPro" id="IPR000086">
    <property type="entry name" value="NUDIX_hydrolase_dom"/>
</dbReference>
<evidence type="ECO:0000259" key="2">
    <source>
        <dbReference type="PROSITE" id="PS51462"/>
    </source>
</evidence>
<accession>A0A8G2BTH6</accession>
<dbReference type="RefSeq" id="WP_103982051.1">
    <property type="nucleotide sequence ID" value="NZ_FNVS01000001.1"/>
</dbReference>
<dbReference type="AlphaFoldDB" id="A0A8G2BTH6"/>
<evidence type="ECO:0000313" key="3">
    <source>
        <dbReference type="EMBL" id="SEF40772.1"/>
    </source>
</evidence>
<dbReference type="CDD" id="cd04692">
    <property type="entry name" value="NUDIX_Hydrolase"/>
    <property type="match status" value="1"/>
</dbReference>
<protein>
    <submittedName>
        <fullName evidence="3">Isopentenyldiphosphate isomerase</fullName>
    </submittedName>
</protein>
<sequence>MKTEWFPLVNETGETIGKATRQECHSGSKQLHPVIHLHIFNDNGDLYLQKRSMTKDIQPGKWDTAVGGHIDYGETVEEALRREVREELGITEFTPEFITSYVFESAIEKELVNTFRTTYNGIITPDKEELDGGRFWPLEEIKANLGKQVFTPNFEKEFSKLFLT</sequence>
<comment type="caution">
    <text evidence="3">The sequence shown here is derived from an EMBL/GenBank/DDBJ whole genome shotgun (WGS) entry which is preliminary data.</text>
</comment>
<dbReference type="PROSITE" id="PS51462">
    <property type="entry name" value="NUDIX"/>
    <property type="match status" value="1"/>
</dbReference>
<dbReference type="GO" id="GO:0016787">
    <property type="term" value="F:hydrolase activity"/>
    <property type="evidence" value="ECO:0007669"/>
    <property type="project" value="UniProtKB-KW"/>
</dbReference>
<dbReference type="GO" id="GO:0016853">
    <property type="term" value="F:isomerase activity"/>
    <property type="evidence" value="ECO:0007669"/>
    <property type="project" value="UniProtKB-KW"/>
</dbReference>
<feature type="domain" description="Nudix hydrolase" evidence="2">
    <location>
        <begin position="30"/>
        <end position="164"/>
    </location>
</feature>
<evidence type="ECO:0000313" key="4">
    <source>
        <dbReference type="Proteomes" id="UP000236725"/>
    </source>
</evidence>
<dbReference type="Pfam" id="PF00293">
    <property type="entry name" value="NUDIX"/>
    <property type="match status" value="1"/>
</dbReference>
<dbReference type="InterPro" id="IPR015797">
    <property type="entry name" value="NUDIX_hydrolase-like_dom_sf"/>
</dbReference>
<name>A0A8G2BTH6_9BACT</name>
<dbReference type="EMBL" id="FNVS01000001">
    <property type="protein sequence ID" value="SEF40772.1"/>
    <property type="molecule type" value="Genomic_DNA"/>
</dbReference>
<reference evidence="3 4" key="1">
    <citation type="submission" date="2016-10" db="EMBL/GenBank/DDBJ databases">
        <authorList>
            <person name="Varghese N."/>
            <person name="Submissions S."/>
        </authorList>
    </citation>
    <scope>NUCLEOTIDE SEQUENCE [LARGE SCALE GENOMIC DNA]</scope>
    <source>
        <strain evidence="3 4">DSM 29073</strain>
    </source>
</reference>
<keyword evidence="3" id="KW-0413">Isomerase</keyword>
<dbReference type="PANTHER" id="PTHR10885">
    <property type="entry name" value="ISOPENTENYL-DIPHOSPHATE DELTA-ISOMERASE"/>
    <property type="match status" value="1"/>
</dbReference>
<dbReference type="PROSITE" id="PS00893">
    <property type="entry name" value="NUDIX_BOX"/>
    <property type="match status" value="1"/>
</dbReference>
<dbReference type="Proteomes" id="UP000236725">
    <property type="component" value="Unassembled WGS sequence"/>
</dbReference>
<keyword evidence="1" id="KW-0378">Hydrolase</keyword>